<evidence type="ECO:0000313" key="1">
    <source>
        <dbReference type="EMBL" id="CAI8612734.1"/>
    </source>
</evidence>
<proteinExistence type="predicted"/>
<name>A0AAV1AQL0_VICFA</name>
<evidence type="ECO:0000313" key="2">
    <source>
        <dbReference type="Proteomes" id="UP001157006"/>
    </source>
</evidence>
<gene>
    <name evidence="1" type="ORF">VFH_V048840</name>
</gene>
<organism evidence="1 2">
    <name type="scientific">Vicia faba</name>
    <name type="common">Broad bean</name>
    <name type="synonym">Faba vulgaris</name>
    <dbReference type="NCBI Taxonomy" id="3906"/>
    <lineage>
        <taxon>Eukaryota</taxon>
        <taxon>Viridiplantae</taxon>
        <taxon>Streptophyta</taxon>
        <taxon>Embryophyta</taxon>
        <taxon>Tracheophyta</taxon>
        <taxon>Spermatophyta</taxon>
        <taxon>Magnoliopsida</taxon>
        <taxon>eudicotyledons</taxon>
        <taxon>Gunneridae</taxon>
        <taxon>Pentapetalae</taxon>
        <taxon>rosids</taxon>
        <taxon>fabids</taxon>
        <taxon>Fabales</taxon>
        <taxon>Fabaceae</taxon>
        <taxon>Papilionoideae</taxon>
        <taxon>50 kb inversion clade</taxon>
        <taxon>NPAAA clade</taxon>
        <taxon>Hologalegina</taxon>
        <taxon>IRL clade</taxon>
        <taxon>Fabeae</taxon>
        <taxon>Vicia</taxon>
    </lineage>
</organism>
<dbReference type="Proteomes" id="UP001157006">
    <property type="component" value="Chromosome 5"/>
</dbReference>
<sequence length="221" mass="25232">MLWLQKLMEFARKVYRLEERPMVSLKASIVKPTDAQDVFNDCDTSYPNNVIDVIHNVKASTLKLVLITPCIMSTPTLNLKMLAITLMYVNMSLKISIKNVNEDVNKDELESEDVNENAIINDDFANEISIRKLPRKGKKIIPRNTEHGVEELNLLHTYCMTLMIIYKLFDGKHIHDISFPKVHGIVKFGLVGDEDMPNMAPMFGPVKIQILKELIHEAKAL</sequence>
<keyword evidence="2" id="KW-1185">Reference proteome</keyword>
<accession>A0AAV1AQL0</accession>
<dbReference type="EMBL" id="OX451740">
    <property type="protein sequence ID" value="CAI8612734.1"/>
    <property type="molecule type" value="Genomic_DNA"/>
</dbReference>
<dbReference type="AlphaFoldDB" id="A0AAV1AQL0"/>
<protein>
    <submittedName>
        <fullName evidence="1">Uncharacterized protein</fullName>
    </submittedName>
</protein>
<reference evidence="1 2" key="1">
    <citation type="submission" date="2023-01" db="EMBL/GenBank/DDBJ databases">
        <authorList>
            <person name="Kreplak J."/>
        </authorList>
    </citation>
    <scope>NUCLEOTIDE SEQUENCE [LARGE SCALE GENOMIC DNA]</scope>
</reference>